<sequence>MRAKLSRRYGLALMVGLALLPWRPAAWSQGYRPGIPPGGLIPGGIVPGDSVASAADRARRRMEAETAIRQQDLAARTRQQQAIARDRAALDASRGQRGASSPATPEQWQREQALQNDIDRRIAVQRRGVTVTPTGPGAWIVRDGEGATQGVCREIGGVLTC</sequence>
<gene>
    <name evidence="2" type="ORF">HLH35_17935</name>
</gene>
<organism evidence="2 3">
    <name type="scientific">Gluconacetobacter asukensis</name>
    <dbReference type="NCBI Taxonomy" id="1017181"/>
    <lineage>
        <taxon>Bacteria</taxon>
        <taxon>Pseudomonadati</taxon>
        <taxon>Pseudomonadota</taxon>
        <taxon>Alphaproteobacteria</taxon>
        <taxon>Acetobacterales</taxon>
        <taxon>Acetobacteraceae</taxon>
        <taxon>Gluconacetobacter</taxon>
    </lineage>
</organism>
<feature type="region of interest" description="Disordered" evidence="1">
    <location>
        <begin position="72"/>
        <end position="112"/>
    </location>
</feature>
<keyword evidence="3" id="KW-1185">Reference proteome</keyword>
<dbReference type="Proteomes" id="UP000577891">
    <property type="component" value="Unassembled WGS sequence"/>
</dbReference>
<feature type="compositionally biased region" description="Low complexity" evidence="1">
    <location>
        <begin position="72"/>
        <end position="83"/>
    </location>
</feature>
<evidence type="ECO:0000313" key="3">
    <source>
        <dbReference type="Proteomes" id="UP000577891"/>
    </source>
</evidence>
<evidence type="ECO:0000313" key="2">
    <source>
        <dbReference type="EMBL" id="MBB2173974.1"/>
    </source>
</evidence>
<reference evidence="2 3" key="1">
    <citation type="submission" date="2020-04" db="EMBL/GenBank/DDBJ databases">
        <title>Description of novel Gluconacetobacter.</title>
        <authorList>
            <person name="Sombolestani A."/>
        </authorList>
    </citation>
    <scope>NUCLEOTIDE SEQUENCE [LARGE SCALE GENOMIC DNA]</scope>
    <source>
        <strain evidence="2 3">LMG 27724</strain>
    </source>
</reference>
<dbReference type="RefSeq" id="WP_182980441.1">
    <property type="nucleotide sequence ID" value="NZ_BAABGB010000024.1"/>
</dbReference>
<feature type="compositionally biased region" description="Polar residues" evidence="1">
    <location>
        <begin position="98"/>
        <end position="112"/>
    </location>
</feature>
<accession>A0A7W4J3J8</accession>
<comment type="caution">
    <text evidence="2">The sequence shown here is derived from an EMBL/GenBank/DDBJ whole genome shotgun (WGS) entry which is preliminary data.</text>
</comment>
<evidence type="ECO:0000256" key="1">
    <source>
        <dbReference type="SAM" id="MobiDB-lite"/>
    </source>
</evidence>
<protein>
    <submittedName>
        <fullName evidence="2">Uncharacterized protein</fullName>
    </submittedName>
</protein>
<dbReference type="EMBL" id="JABEQE010000023">
    <property type="protein sequence ID" value="MBB2173974.1"/>
    <property type="molecule type" value="Genomic_DNA"/>
</dbReference>
<proteinExistence type="predicted"/>
<dbReference type="AlphaFoldDB" id="A0A7W4J3J8"/>
<name>A0A7W4J3J8_9PROT</name>